<dbReference type="Gene3D" id="2.70.98.50">
    <property type="entry name" value="putative glycoside hydrolase family protein from bacillus halodurans"/>
    <property type="match status" value="1"/>
</dbReference>
<dbReference type="PANTHER" id="PTHR31084:SF19">
    <property type="entry name" value="GLYCOSYL HYDROLASE FAMILY 95 N-TERMINAL DOMAIN-CONTAINING PROTEIN"/>
    <property type="match status" value="1"/>
</dbReference>
<gene>
    <name evidence="2" type="ORF">LEA_03393</name>
</gene>
<proteinExistence type="predicted"/>
<protein>
    <submittedName>
        <fullName evidence="2">Alpha-fucosidase</fullName>
    </submittedName>
</protein>
<feature type="domain" description="Glycosyl hydrolase family 95 N-terminal" evidence="1">
    <location>
        <begin position="6"/>
        <end position="131"/>
    </location>
</feature>
<evidence type="ECO:0000313" key="2">
    <source>
        <dbReference type="EMBL" id="EKC78525.1"/>
    </source>
</evidence>
<feature type="non-terminal residue" evidence="2">
    <location>
        <position position="132"/>
    </location>
</feature>
<comment type="caution">
    <text evidence="2">The sequence shown here is derived from an EMBL/GenBank/DDBJ whole genome shotgun (WGS) entry which is preliminary data.</text>
</comment>
<evidence type="ECO:0000259" key="1">
    <source>
        <dbReference type="Pfam" id="PF14498"/>
    </source>
</evidence>
<sequence length="132" mass="15081">MKNYVLKYNKPAEYSENGWQNEVLPIGNGMLGMCVFGGVSEEHLQFNEKTLWTGGPSKSRKDYIGGNVENSYEYLEKIREALRRGDKKAVLKFKDKLVGVKDGYGAYQNFGEIVLKFPHGVFSDYERQLDIT</sequence>
<organism evidence="2">
    <name type="scientific">human gut metagenome</name>
    <dbReference type="NCBI Taxonomy" id="408170"/>
    <lineage>
        <taxon>unclassified sequences</taxon>
        <taxon>metagenomes</taxon>
        <taxon>organismal metagenomes</taxon>
    </lineage>
</organism>
<name>K1UK83_9ZZZZ</name>
<reference evidence="2" key="1">
    <citation type="journal article" date="2013" name="Environ. Microbiol.">
        <title>Microbiota from the distal guts of lean and obese adolescents exhibit partial functional redundancy besides clear differences in community structure.</title>
        <authorList>
            <person name="Ferrer M."/>
            <person name="Ruiz A."/>
            <person name="Lanza F."/>
            <person name="Haange S.B."/>
            <person name="Oberbach A."/>
            <person name="Till H."/>
            <person name="Bargiela R."/>
            <person name="Campoy C."/>
            <person name="Segura M.T."/>
            <person name="Richter M."/>
            <person name="von Bergen M."/>
            <person name="Seifert J."/>
            <person name="Suarez A."/>
        </authorList>
    </citation>
    <scope>NUCLEOTIDE SEQUENCE</scope>
</reference>
<dbReference type="AlphaFoldDB" id="K1UK83"/>
<dbReference type="GO" id="GO:0004560">
    <property type="term" value="F:alpha-L-fucosidase activity"/>
    <property type="evidence" value="ECO:0007669"/>
    <property type="project" value="TreeGrafter"/>
</dbReference>
<accession>K1UK83</accession>
<dbReference type="PANTHER" id="PTHR31084">
    <property type="entry name" value="ALPHA-L-FUCOSIDASE 2"/>
    <property type="match status" value="1"/>
</dbReference>
<dbReference type="Pfam" id="PF14498">
    <property type="entry name" value="Glyco_hyd_65N_2"/>
    <property type="match status" value="1"/>
</dbReference>
<dbReference type="EMBL" id="AJWY01002246">
    <property type="protein sequence ID" value="EKC78525.1"/>
    <property type="molecule type" value="Genomic_DNA"/>
</dbReference>
<dbReference type="InterPro" id="IPR027414">
    <property type="entry name" value="GH95_N_dom"/>
</dbReference>